<dbReference type="InterPro" id="IPR003959">
    <property type="entry name" value="ATPase_AAA_core"/>
</dbReference>
<dbReference type="InterPro" id="IPR027417">
    <property type="entry name" value="P-loop_NTPase"/>
</dbReference>
<dbReference type="EMBL" id="PFGX01000051">
    <property type="protein sequence ID" value="PIW75454.1"/>
    <property type="molecule type" value="Genomic_DNA"/>
</dbReference>
<reference evidence="14" key="1">
    <citation type="submission" date="2017-09" db="EMBL/GenBank/DDBJ databases">
        <title>Depth-based differentiation of microbial function through sediment-hosted aquifers and enrichment of novel symbionts in the deep terrestrial subsurface.</title>
        <authorList>
            <person name="Probst A.J."/>
            <person name="Ladd B."/>
            <person name="Jarett J.K."/>
            <person name="Geller-Mcgrath D.E."/>
            <person name="Sieber C.M.K."/>
            <person name="Emerson J.B."/>
            <person name="Anantharaman K."/>
            <person name="Thomas B.C."/>
            <person name="Malmstrom R."/>
            <person name="Stieglmeier M."/>
            <person name="Klingl A."/>
            <person name="Woyke T."/>
            <person name="Ryan C.M."/>
            <person name="Banfield J.F."/>
        </authorList>
    </citation>
    <scope>NUCLEOTIDE SEQUENCE [LARGE SCALE GENOMIC DNA]</scope>
</reference>
<comment type="caution">
    <text evidence="13">The sequence shown here is derived from an EMBL/GenBank/DDBJ whole genome shotgun (WGS) entry which is preliminary data.</text>
</comment>
<dbReference type="Gene3D" id="3.40.50.300">
    <property type="entry name" value="P-loop containing nucleotide triphosphate hydrolases"/>
    <property type="match status" value="1"/>
</dbReference>
<sequence>HDEREQTLNQILVEMDGFEPNSGVVVISATNRPDILDPALLRPGRFDRRVLLDLPDINDREQILRVHGQDKPMENNVDLRQIAERTPGFSGADLANLMNEAAILAARKNKKSIGQLELIDSIEKVLLGPERKSHILSLKEKEITAYHEAGHALVAHILPNVDPVRKISIIARGRAAGYTLKLPIEDKHLHSRSEFLEELSVLLAGFTSEKLVFNEITTGAANDLERASDLARQIVTQYGMSEKIGPITFGNREEMVFLGKEIATEKDYSEKVATEIDEEVSRLIHDAQRNAAKIITEKRNLLNKIAQRLIEKETIEKEEFEELMKEEKIKNEDESKTVDTKPKAREKKEKIIK</sequence>
<keyword evidence="8" id="KW-0547">Nucleotide-binding</keyword>
<dbReference type="GO" id="GO:0005524">
    <property type="term" value="F:ATP binding"/>
    <property type="evidence" value="ECO:0007669"/>
    <property type="project" value="UniProtKB-KW"/>
</dbReference>
<dbReference type="Pfam" id="PF17862">
    <property type="entry name" value="AAA_lid_3"/>
    <property type="match status" value="1"/>
</dbReference>
<keyword evidence="8" id="KW-0067">ATP-binding</keyword>
<organism evidence="13 14">
    <name type="scientific">Candidatus Portnoybacteria bacterium CG_4_8_14_3_um_filter_44_10</name>
    <dbReference type="NCBI Taxonomy" id="1974802"/>
    <lineage>
        <taxon>Bacteria</taxon>
        <taxon>Candidatus Portnoyibacteriota</taxon>
    </lineage>
</organism>
<protein>
    <submittedName>
        <fullName evidence="13">Cell division protein FtsH</fullName>
    </submittedName>
</protein>
<evidence type="ECO:0000256" key="6">
    <source>
        <dbReference type="ARBA" id="ARBA00022833"/>
    </source>
</evidence>
<evidence type="ECO:0000256" key="9">
    <source>
        <dbReference type="SAM" id="MobiDB-lite"/>
    </source>
</evidence>
<dbReference type="GO" id="GO:0004176">
    <property type="term" value="F:ATP-dependent peptidase activity"/>
    <property type="evidence" value="ECO:0007669"/>
    <property type="project" value="InterPro"/>
</dbReference>
<dbReference type="Gene3D" id="1.10.8.60">
    <property type="match status" value="1"/>
</dbReference>
<dbReference type="Proteomes" id="UP000231280">
    <property type="component" value="Unassembled WGS sequence"/>
</dbReference>
<evidence type="ECO:0000259" key="10">
    <source>
        <dbReference type="Pfam" id="PF00004"/>
    </source>
</evidence>
<evidence type="ECO:0000256" key="7">
    <source>
        <dbReference type="ARBA" id="ARBA00023049"/>
    </source>
</evidence>
<name>A0A2M7IG26_9BACT</name>
<dbReference type="GO" id="GO:0046872">
    <property type="term" value="F:metal ion binding"/>
    <property type="evidence" value="ECO:0007669"/>
    <property type="project" value="UniProtKB-KW"/>
</dbReference>
<evidence type="ECO:0000313" key="13">
    <source>
        <dbReference type="EMBL" id="PIW75454.1"/>
    </source>
</evidence>
<feature type="region of interest" description="Disordered" evidence="9">
    <location>
        <begin position="326"/>
        <end position="353"/>
    </location>
</feature>
<dbReference type="InterPro" id="IPR000642">
    <property type="entry name" value="Peptidase_M41"/>
</dbReference>
<dbReference type="Pfam" id="PF01434">
    <property type="entry name" value="Peptidase_M41"/>
    <property type="match status" value="1"/>
</dbReference>
<feature type="non-terminal residue" evidence="13">
    <location>
        <position position="1"/>
    </location>
</feature>
<evidence type="ECO:0000256" key="8">
    <source>
        <dbReference type="RuleBase" id="RU003651"/>
    </source>
</evidence>
<dbReference type="GO" id="GO:0004222">
    <property type="term" value="F:metalloendopeptidase activity"/>
    <property type="evidence" value="ECO:0007669"/>
    <property type="project" value="InterPro"/>
</dbReference>
<keyword evidence="4" id="KW-0479">Metal-binding</keyword>
<dbReference type="SUPFAM" id="SSF140990">
    <property type="entry name" value="FtsH protease domain-like"/>
    <property type="match status" value="1"/>
</dbReference>
<keyword evidence="3" id="KW-0645">Protease</keyword>
<keyword evidence="13" id="KW-0131">Cell cycle</keyword>
<dbReference type="InterPro" id="IPR037219">
    <property type="entry name" value="Peptidase_M41-like"/>
</dbReference>
<dbReference type="GO" id="GO:0030163">
    <property type="term" value="P:protein catabolic process"/>
    <property type="evidence" value="ECO:0007669"/>
    <property type="project" value="TreeGrafter"/>
</dbReference>
<dbReference type="AlphaFoldDB" id="A0A2M7IG26"/>
<comment type="cofactor">
    <cofactor evidence="1">
        <name>Zn(2+)</name>
        <dbReference type="ChEBI" id="CHEBI:29105"/>
    </cofactor>
</comment>
<dbReference type="PANTHER" id="PTHR23076">
    <property type="entry name" value="METALLOPROTEASE M41 FTSH"/>
    <property type="match status" value="1"/>
</dbReference>
<comment type="similarity">
    <text evidence="2">In the C-terminal section; belongs to the peptidase M41 family.</text>
</comment>
<comment type="similarity">
    <text evidence="8">Belongs to the AAA ATPase family.</text>
</comment>
<dbReference type="InterPro" id="IPR041569">
    <property type="entry name" value="AAA_lid_3"/>
</dbReference>
<keyword evidence="7" id="KW-0482">Metalloprotease</keyword>
<dbReference type="Gene3D" id="1.20.58.760">
    <property type="entry name" value="Peptidase M41"/>
    <property type="match status" value="1"/>
</dbReference>
<evidence type="ECO:0000259" key="11">
    <source>
        <dbReference type="Pfam" id="PF01434"/>
    </source>
</evidence>
<gene>
    <name evidence="13" type="ORF">CO002_01935</name>
</gene>
<dbReference type="GO" id="GO:0016887">
    <property type="term" value="F:ATP hydrolysis activity"/>
    <property type="evidence" value="ECO:0007669"/>
    <property type="project" value="InterPro"/>
</dbReference>
<feature type="domain" description="Peptidase M41" evidence="11">
    <location>
        <begin position="135"/>
        <end position="323"/>
    </location>
</feature>
<dbReference type="FunFam" id="1.20.58.760:FF:000001">
    <property type="entry name" value="ATP-dependent zinc metalloprotease FtsH"/>
    <property type="match status" value="1"/>
</dbReference>
<keyword evidence="13" id="KW-0132">Cell division</keyword>
<evidence type="ECO:0000259" key="12">
    <source>
        <dbReference type="Pfam" id="PF17862"/>
    </source>
</evidence>
<evidence type="ECO:0000256" key="1">
    <source>
        <dbReference type="ARBA" id="ARBA00001947"/>
    </source>
</evidence>
<evidence type="ECO:0000256" key="3">
    <source>
        <dbReference type="ARBA" id="ARBA00022670"/>
    </source>
</evidence>
<evidence type="ECO:0000313" key="14">
    <source>
        <dbReference type="Proteomes" id="UP000231280"/>
    </source>
</evidence>
<dbReference type="GO" id="GO:0051301">
    <property type="term" value="P:cell division"/>
    <property type="evidence" value="ECO:0007669"/>
    <property type="project" value="UniProtKB-KW"/>
</dbReference>
<proteinExistence type="inferred from homology"/>
<evidence type="ECO:0000256" key="2">
    <source>
        <dbReference type="ARBA" id="ARBA00010044"/>
    </source>
</evidence>
<dbReference type="PROSITE" id="PS00674">
    <property type="entry name" value="AAA"/>
    <property type="match status" value="1"/>
</dbReference>
<evidence type="ECO:0000256" key="4">
    <source>
        <dbReference type="ARBA" id="ARBA00022723"/>
    </source>
</evidence>
<dbReference type="SUPFAM" id="SSF52540">
    <property type="entry name" value="P-loop containing nucleoside triphosphate hydrolases"/>
    <property type="match status" value="1"/>
</dbReference>
<dbReference type="GO" id="GO:0006508">
    <property type="term" value="P:proteolysis"/>
    <property type="evidence" value="ECO:0007669"/>
    <property type="project" value="UniProtKB-KW"/>
</dbReference>
<dbReference type="PANTHER" id="PTHR23076:SF97">
    <property type="entry name" value="ATP-DEPENDENT ZINC METALLOPROTEASE YME1L1"/>
    <property type="match status" value="1"/>
</dbReference>
<keyword evidence="6" id="KW-0862">Zinc</keyword>
<dbReference type="FunFam" id="1.10.8.60:FF:000001">
    <property type="entry name" value="ATP-dependent zinc metalloprotease FtsH"/>
    <property type="match status" value="1"/>
</dbReference>
<dbReference type="InterPro" id="IPR003960">
    <property type="entry name" value="ATPase_AAA_CS"/>
</dbReference>
<dbReference type="Pfam" id="PF00004">
    <property type="entry name" value="AAA"/>
    <property type="match status" value="1"/>
</dbReference>
<keyword evidence="5" id="KW-0378">Hydrolase</keyword>
<feature type="domain" description="ATPase AAA-type core" evidence="10">
    <location>
        <begin position="2"/>
        <end position="53"/>
    </location>
</feature>
<accession>A0A2M7IG26</accession>
<feature type="domain" description="AAA ATPase AAA+ lid" evidence="12">
    <location>
        <begin position="76"/>
        <end position="115"/>
    </location>
</feature>
<evidence type="ECO:0000256" key="5">
    <source>
        <dbReference type="ARBA" id="ARBA00022801"/>
    </source>
</evidence>
<dbReference type="GO" id="GO:0005886">
    <property type="term" value="C:plasma membrane"/>
    <property type="evidence" value="ECO:0007669"/>
    <property type="project" value="TreeGrafter"/>
</dbReference>